<evidence type="ECO:0000256" key="2">
    <source>
        <dbReference type="ARBA" id="ARBA00022605"/>
    </source>
</evidence>
<name>A0A8E0NC37_9CAUL</name>
<dbReference type="InterPro" id="IPR000965">
    <property type="entry name" value="GPR_dom"/>
</dbReference>
<comment type="catalytic activity">
    <reaction evidence="6 7">
        <text>L-glutamate 5-semialdehyde + phosphate + NADP(+) = L-glutamyl 5-phosphate + NADPH + H(+)</text>
        <dbReference type="Rhea" id="RHEA:19541"/>
        <dbReference type="ChEBI" id="CHEBI:15378"/>
        <dbReference type="ChEBI" id="CHEBI:43474"/>
        <dbReference type="ChEBI" id="CHEBI:57783"/>
        <dbReference type="ChEBI" id="CHEBI:58066"/>
        <dbReference type="ChEBI" id="CHEBI:58274"/>
        <dbReference type="ChEBI" id="CHEBI:58349"/>
        <dbReference type="EC" id="1.2.1.41"/>
    </reaction>
</comment>
<accession>A0A8E0NC37</accession>
<dbReference type="PROSITE" id="PS01223">
    <property type="entry name" value="PROA"/>
    <property type="match status" value="1"/>
</dbReference>
<evidence type="ECO:0000313" key="10">
    <source>
        <dbReference type="Proteomes" id="UP000016569"/>
    </source>
</evidence>
<dbReference type="GO" id="GO:0005737">
    <property type="term" value="C:cytoplasm"/>
    <property type="evidence" value="ECO:0007669"/>
    <property type="project" value="UniProtKB-SubCell"/>
</dbReference>
<dbReference type="Pfam" id="PF00171">
    <property type="entry name" value="Aldedh"/>
    <property type="match status" value="2"/>
</dbReference>
<dbReference type="PANTHER" id="PTHR11063">
    <property type="entry name" value="GLUTAMATE SEMIALDEHYDE DEHYDROGENASE"/>
    <property type="match status" value="1"/>
</dbReference>
<evidence type="ECO:0000313" key="9">
    <source>
        <dbReference type="EMBL" id="GAD59601.1"/>
    </source>
</evidence>
<dbReference type="HAMAP" id="MF_00412">
    <property type="entry name" value="ProA"/>
    <property type="match status" value="1"/>
</dbReference>
<dbReference type="AlphaFoldDB" id="A0A8E0NC37"/>
<dbReference type="UniPathway" id="UPA00098">
    <property type="reaction ID" value="UER00360"/>
</dbReference>
<keyword evidence="4 7" id="KW-0521">NADP</keyword>
<comment type="caution">
    <text evidence="9">The sequence shown here is derived from an EMBL/GenBank/DDBJ whole genome shotgun (WGS) entry which is preliminary data.</text>
</comment>
<dbReference type="SUPFAM" id="SSF53720">
    <property type="entry name" value="ALDH-like"/>
    <property type="match status" value="1"/>
</dbReference>
<dbReference type="InterPro" id="IPR015590">
    <property type="entry name" value="Aldehyde_DH_dom"/>
</dbReference>
<dbReference type="NCBIfam" id="NF001221">
    <property type="entry name" value="PRK00197.1"/>
    <property type="match status" value="1"/>
</dbReference>
<keyword evidence="10" id="KW-1185">Reference proteome</keyword>
<dbReference type="EC" id="1.2.1.41" evidence="7"/>
<evidence type="ECO:0000256" key="3">
    <source>
        <dbReference type="ARBA" id="ARBA00022650"/>
    </source>
</evidence>
<dbReference type="PIRSF" id="PIRSF000151">
    <property type="entry name" value="GPR"/>
    <property type="match status" value="1"/>
</dbReference>
<protein>
    <recommendedName>
        <fullName evidence="7">Gamma-glutamyl phosphate reductase</fullName>
        <shortName evidence="7">GPR</shortName>
        <ecNumber evidence="7">1.2.1.41</ecNumber>
    </recommendedName>
    <alternativeName>
        <fullName evidence="7">Glutamate-5-semialdehyde dehydrogenase</fullName>
    </alternativeName>
    <alternativeName>
        <fullName evidence="7">Glutamyl-gamma-semialdehyde dehydrogenase</fullName>
        <shortName evidence="7">GSA dehydrogenase</shortName>
    </alternativeName>
</protein>
<dbReference type="InterPro" id="IPR020593">
    <property type="entry name" value="G-glutamylP_reductase_CS"/>
</dbReference>
<dbReference type="EMBL" id="BATC01000032">
    <property type="protein sequence ID" value="GAD59601.1"/>
    <property type="molecule type" value="Genomic_DNA"/>
</dbReference>
<sequence length="433" mass="44995">MTVMTKTAPPPVDAADLEQDMLAMGRRARAAARQLALASPEARTRAISGMAKALRARAADVLKANAADQDAAREKGMDSAMLDRLGLDEARLEGVARALDSIAAIPDPVGAETARWTPENGLDIARVRTPIGVLAIIYESRPNVTADAAALAVRAGNAVILRGGSECLRSNLAIHGALIEGLTAAGLPADAVQMVTTRDRAAVGHILSGLDGSIDLLIPRGGRSLVERVKSDARVAVLGHLEGVNHVYVHESADPDTARAVAVNAKMRRVSVCGAAETLVIDRSVAADLLPKIAADLADKGCELRGDAAAQALVPAASAATDEDWATEYLKAIIAVKVVDGIDEAIAHIDAYGSGHTECIVASDDKAVERFLAQVDAGIVLANASTQFADGGEFGFGGEIGISTDRLHARGPVGAEQLTSFKYVIRGKGQIRP</sequence>
<dbReference type="InterPro" id="IPR016162">
    <property type="entry name" value="Ald_DH_N"/>
</dbReference>
<proteinExistence type="inferred from homology"/>
<dbReference type="InterPro" id="IPR016163">
    <property type="entry name" value="Ald_DH_C"/>
</dbReference>
<keyword evidence="2 7" id="KW-0028">Amino-acid biosynthesis</keyword>
<gene>
    <name evidence="7" type="primary">proA</name>
    <name evidence="9" type="ORF">MBEBAB_1851</name>
</gene>
<dbReference type="InterPro" id="IPR016161">
    <property type="entry name" value="Ald_DH/histidinol_DH"/>
</dbReference>
<evidence type="ECO:0000256" key="1">
    <source>
        <dbReference type="ARBA" id="ARBA00004985"/>
    </source>
</evidence>
<dbReference type="GO" id="GO:0004350">
    <property type="term" value="F:glutamate-5-semialdehyde dehydrogenase activity"/>
    <property type="evidence" value="ECO:0007669"/>
    <property type="project" value="UniProtKB-UniRule"/>
</dbReference>
<dbReference type="FunFam" id="3.40.309.10:FF:000006">
    <property type="entry name" value="Gamma-glutamyl phosphate reductase"/>
    <property type="match status" value="1"/>
</dbReference>
<comment type="similarity">
    <text evidence="7">Belongs to the gamma-glutamyl phosphate reductase family.</text>
</comment>
<dbReference type="PANTHER" id="PTHR11063:SF8">
    <property type="entry name" value="DELTA-1-PYRROLINE-5-CARBOXYLATE SYNTHASE"/>
    <property type="match status" value="1"/>
</dbReference>
<comment type="function">
    <text evidence="7">Catalyzes the NADPH-dependent reduction of L-glutamate 5-phosphate into L-glutamate 5-semialdehyde and phosphate. The product spontaneously undergoes cyclization to form 1-pyrroline-5-carboxylate.</text>
</comment>
<dbReference type="GO" id="GO:0050661">
    <property type="term" value="F:NADP binding"/>
    <property type="evidence" value="ECO:0007669"/>
    <property type="project" value="InterPro"/>
</dbReference>
<evidence type="ECO:0000256" key="4">
    <source>
        <dbReference type="ARBA" id="ARBA00022857"/>
    </source>
</evidence>
<evidence type="ECO:0000256" key="6">
    <source>
        <dbReference type="ARBA" id="ARBA00049024"/>
    </source>
</evidence>
<dbReference type="NCBIfam" id="TIGR00407">
    <property type="entry name" value="proA"/>
    <property type="match status" value="1"/>
</dbReference>
<dbReference type="Gene3D" id="3.40.605.10">
    <property type="entry name" value="Aldehyde Dehydrogenase, Chain A, domain 1"/>
    <property type="match status" value="1"/>
</dbReference>
<feature type="domain" description="Aldehyde dehydrogenase" evidence="8">
    <location>
        <begin position="325"/>
        <end position="400"/>
    </location>
</feature>
<keyword evidence="5 7" id="KW-0560">Oxidoreductase</keyword>
<comment type="pathway">
    <text evidence="1 7">Amino-acid biosynthesis; L-proline biosynthesis; L-glutamate 5-semialdehyde from L-glutamate: step 2/2.</text>
</comment>
<keyword evidence="3 7" id="KW-0641">Proline biosynthesis</keyword>
<comment type="subcellular location">
    <subcellularLocation>
        <location evidence="7">Cytoplasm</location>
    </subcellularLocation>
</comment>
<organism evidence="9 10">
    <name type="scientific">Brevundimonas abyssalis TAR-001</name>
    <dbReference type="NCBI Taxonomy" id="1391729"/>
    <lineage>
        <taxon>Bacteria</taxon>
        <taxon>Pseudomonadati</taxon>
        <taxon>Pseudomonadota</taxon>
        <taxon>Alphaproteobacteria</taxon>
        <taxon>Caulobacterales</taxon>
        <taxon>Caulobacteraceae</taxon>
        <taxon>Brevundimonas</taxon>
    </lineage>
</organism>
<reference evidence="10" key="1">
    <citation type="journal article" date="2013" name="Genome Announc.">
        <title>Draft Genome Sequence of the Dimorphic Prosthecate Bacterium Brevundimonas abyssalis TAR-001T.</title>
        <authorList>
            <person name="Tsubouchi T."/>
            <person name="Nishi S."/>
            <person name="Usui K."/>
            <person name="Shimane Y."/>
            <person name="Takaki Y."/>
            <person name="Maruyama T."/>
            <person name="Hatada Y."/>
        </authorList>
    </citation>
    <scope>NUCLEOTIDE SEQUENCE [LARGE SCALE GENOMIC DNA]</scope>
    <source>
        <strain evidence="10">TAR-001</strain>
    </source>
</reference>
<dbReference type="Gene3D" id="3.40.309.10">
    <property type="entry name" value="Aldehyde Dehydrogenase, Chain A, domain 2"/>
    <property type="match status" value="1"/>
</dbReference>
<evidence type="ECO:0000256" key="7">
    <source>
        <dbReference type="HAMAP-Rule" id="MF_00412"/>
    </source>
</evidence>
<keyword evidence="7" id="KW-0963">Cytoplasm</keyword>
<feature type="domain" description="Aldehyde dehydrogenase" evidence="8">
    <location>
        <begin position="19"/>
        <end position="297"/>
    </location>
</feature>
<dbReference type="InterPro" id="IPR012134">
    <property type="entry name" value="Glu-5-SA_DH"/>
</dbReference>
<evidence type="ECO:0000256" key="5">
    <source>
        <dbReference type="ARBA" id="ARBA00023002"/>
    </source>
</evidence>
<dbReference type="CDD" id="cd07079">
    <property type="entry name" value="ALDH_F18-19_ProA-GPR"/>
    <property type="match status" value="1"/>
</dbReference>
<evidence type="ECO:0000259" key="8">
    <source>
        <dbReference type="Pfam" id="PF00171"/>
    </source>
</evidence>
<dbReference type="Proteomes" id="UP000016569">
    <property type="component" value="Unassembled WGS sequence"/>
</dbReference>
<dbReference type="GO" id="GO:0055129">
    <property type="term" value="P:L-proline biosynthetic process"/>
    <property type="evidence" value="ECO:0007669"/>
    <property type="project" value="UniProtKB-UniRule"/>
</dbReference>